<proteinExistence type="predicted"/>
<organism evidence="1 2">
    <name type="scientific">Macroventuria anomochaeta</name>
    <dbReference type="NCBI Taxonomy" id="301207"/>
    <lineage>
        <taxon>Eukaryota</taxon>
        <taxon>Fungi</taxon>
        <taxon>Dikarya</taxon>
        <taxon>Ascomycota</taxon>
        <taxon>Pezizomycotina</taxon>
        <taxon>Dothideomycetes</taxon>
        <taxon>Pleosporomycetidae</taxon>
        <taxon>Pleosporales</taxon>
        <taxon>Pleosporineae</taxon>
        <taxon>Didymellaceae</taxon>
        <taxon>Macroventuria</taxon>
    </lineage>
</organism>
<protein>
    <submittedName>
        <fullName evidence="1">Uncharacterized protein</fullName>
    </submittedName>
</protein>
<reference evidence="1" key="1">
    <citation type="journal article" date="2020" name="Stud. Mycol.">
        <title>101 Dothideomycetes genomes: a test case for predicting lifestyles and emergence of pathogens.</title>
        <authorList>
            <person name="Haridas S."/>
            <person name="Albert R."/>
            <person name="Binder M."/>
            <person name="Bloem J."/>
            <person name="Labutti K."/>
            <person name="Salamov A."/>
            <person name="Andreopoulos B."/>
            <person name="Baker S."/>
            <person name="Barry K."/>
            <person name="Bills G."/>
            <person name="Bluhm B."/>
            <person name="Cannon C."/>
            <person name="Castanera R."/>
            <person name="Culley D."/>
            <person name="Daum C."/>
            <person name="Ezra D."/>
            <person name="Gonzalez J."/>
            <person name="Henrissat B."/>
            <person name="Kuo A."/>
            <person name="Liang C."/>
            <person name="Lipzen A."/>
            <person name="Lutzoni F."/>
            <person name="Magnuson J."/>
            <person name="Mondo S."/>
            <person name="Nolan M."/>
            <person name="Ohm R."/>
            <person name="Pangilinan J."/>
            <person name="Park H.-J."/>
            <person name="Ramirez L."/>
            <person name="Alfaro M."/>
            <person name="Sun H."/>
            <person name="Tritt A."/>
            <person name="Yoshinaga Y."/>
            <person name="Zwiers L.-H."/>
            <person name="Turgeon B."/>
            <person name="Goodwin S."/>
            <person name="Spatafora J."/>
            <person name="Crous P."/>
            <person name="Grigoriev I."/>
        </authorList>
    </citation>
    <scope>NUCLEOTIDE SEQUENCE</scope>
    <source>
        <strain evidence="1">CBS 525.71</strain>
    </source>
</reference>
<evidence type="ECO:0000313" key="2">
    <source>
        <dbReference type="Proteomes" id="UP000799754"/>
    </source>
</evidence>
<comment type="caution">
    <text evidence="1">The sequence shown here is derived from an EMBL/GenBank/DDBJ whole genome shotgun (WGS) entry which is preliminary data.</text>
</comment>
<sequence>MQLEANPDKSQNQHKAIVISNPDRDYLLALVDTVGHNQVQALRSTLVNYVTFKTNLTKHQDKFVTSGLAFHVPYYILRLDTIKSPHTSGTALLRTTGTHSGYFAIYEAQVSLIVFGASNTTWMSYCFTRLYDDDGDGIEFRQWLQ</sequence>
<dbReference type="EMBL" id="MU006717">
    <property type="protein sequence ID" value="KAF2627485.1"/>
    <property type="molecule type" value="Genomic_DNA"/>
</dbReference>
<gene>
    <name evidence="1" type="ORF">BU25DRAFT_421892</name>
</gene>
<name>A0ACB6RZM6_9PLEO</name>
<accession>A0ACB6RZM6</accession>
<evidence type="ECO:0000313" key="1">
    <source>
        <dbReference type="EMBL" id="KAF2627485.1"/>
    </source>
</evidence>
<dbReference type="Proteomes" id="UP000799754">
    <property type="component" value="Unassembled WGS sequence"/>
</dbReference>
<keyword evidence="2" id="KW-1185">Reference proteome</keyword>